<evidence type="ECO:0000256" key="3">
    <source>
        <dbReference type="SAM" id="SignalP"/>
    </source>
</evidence>
<evidence type="ECO:0000313" key="4">
    <source>
        <dbReference type="EMBL" id="KAL0065091.1"/>
    </source>
</evidence>
<keyword evidence="3" id="KW-0732">Signal</keyword>
<comment type="similarity">
    <text evidence="2">Belongs to the alkaline phosphatase family.</text>
</comment>
<protein>
    <recommendedName>
        <fullName evidence="1">alkaline phosphatase</fullName>
        <ecNumber evidence="1">3.1.3.1</ecNumber>
    </recommendedName>
</protein>
<evidence type="ECO:0000256" key="1">
    <source>
        <dbReference type="ARBA" id="ARBA00012647"/>
    </source>
</evidence>
<comment type="caution">
    <text evidence="4">The sequence shown here is derived from an EMBL/GenBank/DDBJ whole genome shotgun (WGS) entry which is preliminary data.</text>
</comment>
<dbReference type="EC" id="3.1.3.1" evidence="1"/>
<dbReference type="PANTHER" id="PTHR11596:SF72">
    <property type="entry name" value="ALKALINE PHOSPHATASE"/>
    <property type="match status" value="1"/>
</dbReference>
<name>A0ABR2ZTS5_9AGAR</name>
<dbReference type="PANTHER" id="PTHR11596">
    <property type="entry name" value="ALKALINE PHOSPHATASE"/>
    <property type="match status" value="1"/>
</dbReference>
<dbReference type="Pfam" id="PF00245">
    <property type="entry name" value="Alk_phosphatase"/>
    <property type="match status" value="1"/>
</dbReference>
<sequence length="317" mass="35167">MILLSFLLFVPYVFAQTFKRLGTCPSLGCVFPPDQTQFYPGQLFDIRLEVHAPVNGSEAFNNGVADEQFTFCIQKGDEECADVDDFFSVEDSPALEKWTFEDEDAPTVVNVASKAYRALSLTESGTYKATLKYYDTAETVATWTVRNSTTERQVKNVVFFIGDGMGFFTFPVFVTSYCVDAGMTQSMITAARLLAHKSINGVYQSLMQLDQMEALGHQMTHSIDSFITDSANSATALYTGKKSTVNALNVYADSSANSFDDPKFETIAELFRRRRPDGAIGMVSTAFIADAHTCWTLLTHQGSQPIPANRLRVPLQR</sequence>
<dbReference type="InterPro" id="IPR001952">
    <property type="entry name" value="Alkaline_phosphatase"/>
</dbReference>
<dbReference type="PRINTS" id="PR00113">
    <property type="entry name" value="ALKPHPHTASE"/>
</dbReference>
<evidence type="ECO:0000256" key="2">
    <source>
        <dbReference type="RuleBase" id="RU003946"/>
    </source>
</evidence>
<gene>
    <name evidence="4" type="ORF">AAF712_007927</name>
</gene>
<keyword evidence="5" id="KW-1185">Reference proteome</keyword>
<dbReference type="SUPFAM" id="SSF53649">
    <property type="entry name" value="Alkaline phosphatase-like"/>
    <property type="match status" value="1"/>
</dbReference>
<evidence type="ECO:0000313" key="5">
    <source>
        <dbReference type="Proteomes" id="UP001437256"/>
    </source>
</evidence>
<dbReference type="EMBL" id="JBBXMP010000052">
    <property type="protein sequence ID" value="KAL0065091.1"/>
    <property type="molecule type" value="Genomic_DNA"/>
</dbReference>
<proteinExistence type="inferred from homology"/>
<dbReference type="InterPro" id="IPR017850">
    <property type="entry name" value="Alkaline_phosphatase_core_sf"/>
</dbReference>
<dbReference type="Proteomes" id="UP001437256">
    <property type="component" value="Unassembled WGS sequence"/>
</dbReference>
<feature type="chain" id="PRO_5045438648" description="alkaline phosphatase" evidence="3">
    <location>
        <begin position="16"/>
        <end position="317"/>
    </location>
</feature>
<accession>A0ABR2ZTS5</accession>
<feature type="signal peptide" evidence="3">
    <location>
        <begin position="1"/>
        <end position="15"/>
    </location>
</feature>
<reference evidence="4 5" key="1">
    <citation type="submission" date="2024-05" db="EMBL/GenBank/DDBJ databases">
        <title>A draft genome resource for the thread blight pathogen Marasmius tenuissimus strain MS-2.</title>
        <authorList>
            <person name="Yulfo-Soto G.E."/>
            <person name="Baruah I.K."/>
            <person name="Amoako-Attah I."/>
            <person name="Bukari Y."/>
            <person name="Meinhardt L.W."/>
            <person name="Bailey B.A."/>
            <person name="Cohen S.P."/>
        </authorList>
    </citation>
    <scope>NUCLEOTIDE SEQUENCE [LARGE SCALE GENOMIC DNA]</scope>
    <source>
        <strain evidence="4 5">MS-2</strain>
    </source>
</reference>
<organism evidence="4 5">
    <name type="scientific">Marasmius tenuissimus</name>
    <dbReference type="NCBI Taxonomy" id="585030"/>
    <lineage>
        <taxon>Eukaryota</taxon>
        <taxon>Fungi</taxon>
        <taxon>Dikarya</taxon>
        <taxon>Basidiomycota</taxon>
        <taxon>Agaricomycotina</taxon>
        <taxon>Agaricomycetes</taxon>
        <taxon>Agaricomycetidae</taxon>
        <taxon>Agaricales</taxon>
        <taxon>Marasmiineae</taxon>
        <taxon>Marasmiaceae</taxon>
        <taxon>Marasmius</taxon>
    </lineage>
</organism>
<dbReference type="Gene3D" id="3.40.720.10">
    <property type="entry name" value="Alkaline Phosphatase, subunit A"/>
    <property type="match status" value="1"/>
</dbReference>